<proteinExistence type="predicted"/>
<evidence type="ECO:0000313" key="1">
    <source>
        <dbReference type="EMBL" id="GIY66707.1"/>
    </source>
</evidence>
<evidence type="ECO:0000313" key="2">
    <source>
        <dbReference type="Proteomes" id="UP001054837"/>
    </source>
</evidence>
<gene>
    <name evidence="1" type="ORF">CDAR_456541</name>
</gene>
<dbReference type="Proteomes" id="UP001054837">
    <property type="component" value="Unassembled WGS sequence"/>
</dbReference>
<dbReference type="EMBL" id="BPLQ01012646">
    <property type="protein sequence ID" value="GIY66707.1"/>
    <property type="molecule type" value="Genomic_DNA"/>
</dbReference>
<protein>
    <submittedName>
        <fullName evidence="1">Uncharacterized protein</fullName>
    </submittedName>
</protein>
<accession>A0AAV4V8Y2</accession>
<reference evidence="1 2" key="1">
    <citation type="submission" date="2021-06" db="EMBL/GenBank/DDBJ databases">
        <title>Caerostris darwini draft genome.</title>
        <authorList>
            <person name="Kono N."/>
            <person name="Arakawa K."/>
        </authorList>
    </citation>
    <scope>NUCLEOTIDE SEQUENCE [LARGE SCALE GENOMIC DNA]</scope>
</reference>
<dbReference type="AlphaFoldDB" id="A0AAV4V8Y2"/>
<sequence length="82" mass="9838">MPRERKTRREKKKTRYGLEQMVCQKDDWNIVTAISTFIAVFHSTLKLLPFKAVFDASKKKNVQRKGEKYGMIWSRWSVKRCK</sequence>
<organism evidence="1 2">
    <name type="scientific">Caerostris darwini</name>
    <dbReference type="NCBI Taxonomy" id="1538125"/>
    <lineage>
        <taxon>Eukaryota</taxon>
        <taxon>Metazoa</taxon>
        <taxon>Ecdysozoa</taxon>
        <taxon>Arthropoda</taxon>
        <taxon>Chelicerata</taxon>
        <taxon>Arachnida</taxon>
        <taxon>Araneae</taxon>
        <taxon>Araneomorphae</taxon>
        <taxon>Entelegynae</taxon>
        <taxon>Araneoidea</taxon>
        <taxon>Araneidae</taxon>
        <taxon>Caerostris</taxon>
    </lineage>
</organism>
<comment type="caution">
    <text evidence="1">The sequence shown here is derived from an EMBL/GenBank/DDBJ whole genome shotgun (WGS) entry which is preliminary data.</text>
</comment>
<keyword evidence="2" id="KW-1185">Reference proteome</keyword>
<name>A0AAV4V8Y2_9ARAC</name>